<proteinExistence type="predicted"/>
<feature type="domain" description="MINDY deubiquitinase" evidence="2">
    <location>
        <begin position="64"/>
        <end position="334"/>
    </location>
</feature>
<dbReference type="GO" id="GO:1990380">
    <property type="term" value="F:K48-linked deubiquitinase activity"/>
    <property type="evidence" value="ECO:0007669"/>
    <property type="project" value="InterPro"/>
</dbReference>
<gene>
    <name evidence="3" type="ORF">M408DRAFT_326036</name>
</gene>
<evidence type="ECO:0000313" key="3">
    <source>
        <dbReference type="EMBL" id="KIM33252.1"/>
    </source>
</evidence>
<dbReference type="GO" id="GO:0071944">
    <property type="term" value="C:cell periphery"/>
    <property type="evidence" value="ECO:0007669"/>
    <property type="project" value="TreeGrafter"/>
</dbReference>
<reference evidence="3 4" key="1">
    <citation type="submission" date="2014-04" db="EMBL/GenBank/DDBJ databases">
        <authorList>
            <consortium name="DOE Joint Genome Institute"/>
            <person name="Kuo A."/>
            <person name="Zuccaro A."/>
            <person name="Kohler A."/>
            <person name="Nagy L.G."/>
            <person name="Floudas D."/>
            <person name="Copeland A."/>
            <person name="Barry K.W."/>
            <person name="Cichocki N."/>
            <person name="Veneault-Fourrey C."/>
            <person name="LaButti K."/>
            <person name="Lindquist E.A."/>
            <person name="Lipzen A."/>
            <person name="Lundell T."/>
            <person name="Morin E."/>
            <person name="Murat C."/>
            <person name="Sun H."/>
            <person name="Tunlid A."/>
            <person name="Henrissat B."/>
            <person name="Grigoriev I.V."/>
            <person name="Hibbett D.S."/>
            <person name="Martin F."/>
            <person name="Nordberg H.P."/>
            <person name="Cantor M.N."/>
            <person name="Hua S.X."/>
        </authorList>
    </citation>
    <scope>NUCLEOTIDE SEQUENCE [LARGE SCALE GENOMIC DNA]</scope>
    <source>
        <strain evidence="3 4">MAFF 305830</strain>
    </source>
</reference>
<dbReference type="AlphaFoldDB" id="A0A0C2XWK0"/>
<dbReference type="GO" id="GO:0004843">
    <property type="term" value="F:cysteine-type deubiquitinase activity"/>
    <property type="evidence" value="ECO:0007669"/>
    <property type="project" value="InterPro"/>
</dbReference>
<feature type="compositionally biased region" description="Polar residues" evidence="1">
    <location>
        <begin position="45"/>
        <end position="56"/>
    </location>
</feature>
<dbReference type="STRING" id="933852.A0A0C2XWK0"/>
<accession>A0A0C2XWK0</accession>
<dbReference type="PANTHER" id="PTHR18063:SF6">
    <property type="entry name" value="UBIQUITIN CARBOXYL-TERMINAL HYDROLASE"/>
    <property type="match status" value="1"/>
</dbReference>
<dbReference type="GO" id="GO:0071108">
    <property type="term" value="P:protein K48-linked deubiquitination"/>
    <property type="evidence" value="ECO:0007669"/>
    <property type="project" value="TreeGrafter"/>
</dbReference>
<protein>
    <recommendedName>
        <fullName evidence="2">MINDY deubiquitinase domain-containing protein</fullName>
    </recommendedName>
</protein>
<organism evidence="3 4">
    <name type="scientific">Serendipita vermifera MAFF 305830</name>
    <dbReference type="NCBI Taxonomy" id="933852"/>
    <lineage>
        <taxon>Eukaryota</taxon>
        <taxon>Fungi</taxon>
        <taxon>Dikarya</taxon>
        <taxon>Basidiomycota</taxon>
        <taxon>Agaricomycotina</taxon>
        <taxon>Agaricomycetes</taxon>
        <taxon>Sebacinales</taxon>
        <taxon>Serendipitaceae</taxon>
        <taxon>Serendipita</taxon>
    </lineage>
</organism>
<feature type="compositionally biased region" description="Polar residues" evidence="1">
    <location>
        <begin position="8"/>
        <end position="35"/>
    </location>
</feature>
<dbReference type="InterPro" id="IPR033979">
    <property type="entry name" value="MINDY_domain"/>
</dbReference>
<dbReference type="InterPro" id="IPR007518">
    <property type="entry name" value="MINDY"/>
</dbReference>
<sequence>MAEVQPVAITSNAPEPDTTTPVNNPEQAGPSSSKAEATPDREAVASTSAPEQSSENQKLENPEWGLKEIIWPPEPWEGRPQYRVRIVTQNANGPCSFIAICNILILRGAIRISPPDRPSASYEYLSSLVGDYLVNMALDIDLAAVFSILPKTQVGMDLNPLFTGVSSFRPAGEGGELKLFDFASIKLVHGWLVDPDSQEFAALSKTEDYDTSLDAMVAAETVTAGQKDGETLSEEDQEKVLHALLIRQWLEANPTQLTYYGLFALNDSHELKPNELLCLFRGSHLSVLYKRLDPVTQNTMLYTLVTDRVFLREPSIVWESLVDVDGQSSSFYDSFMAPSTPAGGDFAGQTAEQIARSYERREEDAAMSLDFKLARQLQIEEDRNAYEQQQRQLAEARERGDVQGGPRDGVDPRMQGRPVDDQHLQTKSNATKKQKKKDKDKGECIIM</sequence>
<dbReference type="HOGENOM" id="CLU_022566_1_1_1"/>
<feature type="region of interest" description="Disordered" evidence="1">
    <location>
        <begin position="385"/>
        <end position="447"/>
    </location>
</feature>
<dbReference type="EMBL" id="KN824278">
    <property type="protein sequence ID" value="KIM33252.1"/>
    <property type="molecule type" value="Genomic_DNA"/>
</dbReference>
<dbReference type="GO" id="GO:0016807">
    <property type="term" value="F:cysteine-type carboxypeptidase activity"/>
    <property type="evidence" value="ECO:0007669"/>
    <property type="project" value="TreeGrafter"/>
</dbReference>
<feature type="compositionally biased region" description="Basic and acidic residues" evidence="1">
    <location>
        <begin position="437"/>
        <end position="447"/>
    </location>
</feature>
<dbReference type="Pfam" id="PF04424">
    <property type="entry name" value="MINDY_DUB"/>
    <property type="match status" value="1"/>
</dbReference>
<evidence type="ECO:0000313" key="4">
    <source>
        <dbReference type="Proteomes" id="UP000054097"/>
    </source>
</evidence>
<feature type="region of interest" description="Disordered" evidence="1">
    <location>
        <begin position="1"/>
        <end position="61"/>
    </location>
</feature>
<evidence type="ECO:0000256" key="1">
    <source>
        <dbReference type="SAM" id="MobiDB-lite"/>
    </source>
</evidence>
<name>A0A0C2XWK0_SERVB</name>
<dbReference type="OrthoDB" id="10261212at2759"/>
<dbReference type="Proteomes" id="UP000054097">
    <property type="component" value="Unassembled WGS sequence"/>
</dbReference>
<evidence type="ECO:0000259" key="2">
    <source>
        <dbReference type="Pfam" id="PF04424"/>
    </source>
</evidence>
<keyword evidence="4" id="KW-1185">Reference proteome</keyword>
<dbReference type="GO" id="GO:0005829">
    <property type="term" value="C:cytosol"/>
    <property type="evidence" value="ECO:0007669"/>
    <property type="project" value="TreeGrafter"/>
</dbReference>
<dbReference type="PANTHER" id="PTHR18063">
    <property type="entry name" value="NF-E2 INDUCIBLE PROTEIN"/>
    <property type="match status" value="1"/>
</dbReference>
<reference evidence="4" key="2">
    <citation type="submission" date="2015-01" db="EMBL/GenBank/DDBJ databases">
        <title>Evolutionary Origins and Diversification of the Mycorrhizal Mutualists.</title>
        <authorList>
            <consortium name="DOE Joint Genome Institute"/>
            <consortium name="Mycorrhizal Genomics Consortium"/>
            <person name="Kohler A."/>
            <person name="Kuo A."/>
            <person name="Nagy L.G."/>
            <person name="Floudas D."/>
            <person name="Copeland A."/>
            <person name="Barry K.W."/>
            <person name="Cichocki N."/>
            <person name="Veneault-Fourrey C."/>
            <person name="LaButti K."/>
            <person name="Lindquist E.A."/>
            <person name="Lipzen A."/>
            <person name="Lundell T."/>
            <person name="Morin E."/>
            <person name="Murat C."/>
            <person name="Riley R."/>
            <person name="Ohm R."/>
            <person name="Sun H."/>
            <person name="Tunlid A."/>
            <person name="Henrissat B."/>
            <person name="Grigoriev I.V."/>
            <person name="Hibbett D.S."/>
            <person name="Martin F."/>
        </authorList>
    </citation>
    <scope>NUCLEOTIDE SEQUENCE [LARGE SCALE GENOMIC DNA]</scope>
    <source>
        <strain evidence="4">MAFF 305830</strain>
    </source>
</reference>